<evidence type="ECO:0000313" key="3">
    <source>
        <dbReference type="Proteomes" id="UP000222788"/>
    </source>
</evidence>
<feature type="compositionally biased region" description="Polar residues" evidence="1">
    <location>
        <begin position="58"/>
        <end position="73"/>
    </location>
</feature>
<name>A0A2C5WHX9_9PEZI</name>
<feature type="region of interest" description="Disordered" evidence="1">
    <location>
        <begin position="1"/>
        <end position="78"/>
    </location>
</feature>
<dbReference type="AlphaFoldDB" id="A0A2C5WHX9"/>
<reference evidence="2 3" key="2">
    <citation type="journal article" date="2013" name="IMA Fungus">
        <title>IMA Genome-F 1: Ceratocystis fimbriata: Draft nuclear genome sequence for the plant pathogen, Ceratocystis fimbriata.</title>
        <authorList>
            <person name="Wilken P.M."/>
            <person name="Steenkamp E.T."/>
            <person name="Wingfield M.J."/>
            <person name="de Beer Z.W."/>
            <person name="Wingfield B.D."/>
        </authorList>
    </citation>
    <scope>NUCLEOTIDE SEQUENCE [LARGE SCALE GENOMIC DNA]</scope>
    <source>
        <strain evidence="2 3">CBS 114723</strain>
    </source>
</reference>
<protein>
    <submittedName>
        <fullName evidence="2">Uncharacterized protein</fullName>
    </submittedName>
</protein>
<evidence type="ECO:0000256" key="1">
    <source>
        <dbReference type="SAM" id="MobiDB-lite"/>
    </source>
</evidence>
<dbReference type="Proteomes" id="UP000222788">
    <property type="component" value="Unassembled WGS sequence"/>
</dbReference>
<reference evidence="2 3" key="1">
    <citation type="journal article" date="2013" name="Fungal Biol.">
        <title>Analysis of microsatellite markers in the genome of the plant pathogen Ceratocystis fimbriata.</title>
        <authorList>
            <person name="Simpson M.C."/>
            <person name="Wilken P.M."/>
            <person name="Coetzee M.P."/>
            <person name="Wingfield M.J."/>
            <person name="Wingfield B.D."/>
        </authorList>
    </citation>
    <scope>NUCLEOTIDE SEQUENCE [LARGE SCALE GENOMIC DNA]</scope>
    <source>
        <strain evidence="2 3">CBS 114723</strain>
    </source>
</reference>
<sequence length="394" mass="44196">MGLPLFVEPSEVQDATEKKETTAPCHHSGIGRRAARAERNRERRSRLNQALNDMALPPTQQRSTLSMPSSTQRPPLPRTIGLGLGYAGPDHSTTDVPAPGHRRTSDTPFDFRATAGSSRLADFSLGFNRSISRESTAAANRSRNLRLRNRNESMTSLVEFSPPLEAVDYGYIYRESTLSPEIDDAQWERIRSTMPTDDQPSRLGSRYLPPRPNSLFVPELGDRSSPQPATSDPALRAIASQSRPSQHERAQGSLRRVRGSISTSDIRRNRHSNYAPSRNWWPDNGDISMAILRPLMSEISSGTSDGDEYEDMEHQNNTFVSNAERTARRNIQQSDEYDGAMHALTFIMLHGRPTSQEDDSRNSSTPTLMSDDQMEDDEETTMNDFWRGFADRGL</sequence>
<feature type="region of interest" description="Disordered" evidence="1">
    <location>
        <begin position="193"/>
        <end position="273"/>
    </location>
</feature>
<organism evidence="2 3">
    <name type="scientific">Ceratocystis fimbriata CBS 114723</name>
    <dbReference type="NCBI Taxonomy" id="1035309"/>
    <lineage>
        <taxon>Eukaryota</taxon>
        <taxon>Fungi</taxon>
        <taxon>Dikarya</taxon>
        <taxon>Ascomycota</taxon>
        <taxon>Pezizomycotina</taxon>
        <taxon>Sordariomycetes</taxon>
        <taxon>Hypocreomycetidae</taxon>
        <taxon>Microascales</taxon>
        <taxon>Ceratocystidaceae</taxon>
        <taxon>Ceratocystis</taxon>
    </lineage>
</organism>
<comment type="caution">
    <text evidence="2">The sequence shown here is derived from an EMBL/GenBank/DDBJ whole genome shotgun (WGS) entry which is preliminary data.</text>
</comment>
<accession>A0A2C5WHX9</accession>
<feature type="compositionally biased region" description="Acidic residues" evidence="1">
    <location>
        <begin position="372"/>
        <end position="381"/>
    </location>
</feature>
<dbReference type="EMBL" id="APWK03000108">
    <property type="protein sequence ID" value="PHH50929.1"/>
    <property type="molecule type" value="Genomic_DNA"/>
</dbReference>
<keyword evidence="3" id="KW-1185">Reference proteome</keyword>
<feature type="region of interest" description="Disordered" evidence="1">
    <location>
        <begin position="352"/>
        <end position="394"/>
    </location>
</feature>
<gene>
    <name evidence="2" type="ORF">CFIMG_005731RA</name>
</gene>
<evidence type="ECO:0000313" key="2">
    <source>
        <dbReference type="EMBL" id="PHH50929.1"/>
    </source>
</evidence>
<proteinExistence type="predicted"/>